<proteinExistence type="predicted"/>
<dbReference type="AlphaFoldDB" id="A0A1I3D915"/>
<dbReference type="Gene3D" id="3.40.50.1000">
    <property type="entry name" value="HAD superfamily/HAD-like"/>
    <property type="match status" value="1"/>
</dbReference>
<dbReference type="SUPFAM" id="SSF56784">
    <property type="entry name" value="HAD-like"/>
    <property type="match status" value="1"/>
</dbReference>
<protein>
    <submittedName>
        <fullName evidence="1">Soluble P-type ATPase</fullName>
    </submittedName>
</protein>
<name>A0A1I3D915_9FIRM</name>
<dbReference type="InterPro" id="IPR036412">
    <property type="entry name" value="HAD-like_sf"/>
</dbReference>
<keyword evidence="2" id="KW-1185">Reference proteome</keyword>
<sequence>MSLILNIPGDQIYHIEHIVFDLNGTLAIGGQLSDETVAFLKKLSAQASLHIITADTHGTAPLIEKRLEGAATVKVVSGSQTTEDKKAFIEALGASSTIAVGNGANDMAMFRKAALAIGIIGGEGAFAPLMTVSDVVVTSIEAALSLLLEPNRMIATLRR</sequence>
<dbReference type="RefSeq" id="WP_093371224.1">
    <property type="nucleotide sequence ID" value="NZ_FOQA01000003.1"/>
</dbReference>
<dbReference type="Proteomes" id="UP000199287">
    <property type="component" value="Unassembled WGS sequence"/>
</dbReference>
<dbReference type="EMBL" id="FOQA01000003">
    <property type="protein sequence ID" value="SFH83217.1"/>
    <property type="molecule type" value="Genomic_DNA"/>
</dbReference>
<dbReference type="OrthoDB" id="159409at2"/>
<accession>A0A1I3D915</accession>
<dbReference type="InterPro" id="IPR023214">
    <property type="entry name" value="HAD_sf"/>
</dbReference>
<organism evidence="1 2">
    <name type="scientific">Tindallia magadiensis</name>
    <dbReference type="NCBI Taxonomy" id="69895"/>
    <lineage>
        <taxon>Bacteria</taxon>
        <taxon>Bacillati</taxon>
        <taxon>Bacillota</taxon>
        <taxon>Clostridia</taxon>
        <taxon>Peptostreptococcales</taxon>
        <taxon>Tindalliaceae</taxon>
        <taxon>Tindallia</taxon>
    </lineage>
</organism>
<gene>
    <name evidence="1" type="ORF">SAMN05192551_103202</name>
</gene>
<evidence type="ECO:0000313" key="2">
    <source>
        <dbReference type="Proteomes" id="UP000199287"/>
    </source>
</evidence>
<dbReference type="STRING" id="69895.SAMN05192551_103202"/>
<evidence type="ECO:0000313" key="1">
    <source>
        <dbReference type="EMBL" id="SFH83217.1"/>
    </source>
</evidence>
<reference evidence="2" key="1">
    <citation type="submission" date="2016-10" db="EMBL/GenBank/DDBJ databases">
        <authorList>
            <person name="Varghese N."/>
            <person name="Submissions S."/>
        </authorList>
    </citation>
    <scope>NUCLEOTIDE SEQUENCE [LARGE SCALE GENOMIC DNA]</scope>
    <source>
        <strain evidence="2">Z-7934</strain>
    </source>
</reference>